<dbReference type="InterPro" id="IPR002881">
    <property type="entry name" value="DUF58"/>
</dbReference>
<gene>
    <name evidence="2" type="ORF">MNBD_GAMMA22-1578</name>
</gene>
<reference evidence="2" key="1">
    <citation type="submission" date="2018-06" db="EMBL/GenBank/DDBJ databases">
        <authorList>
            <person name="Zhirakovskaya E."/>
        </authorList>
    </citation>
    <scope>NUCLEOTIDE SEQUENCE</scope>
</reference>
<name>A0A3B0ZYG8_9ZZZZ</name>
<feature type="domain" description="DUF58" evidence="1">
    <location>
        <begin position="59"/>
        <end position="280"/>
    </location>
</feature>
<evidence type="ECO:0000259" key="1">
    <source>
        <dbReference type="Pfam" id="PF01882"/>
    </source>
</evidence>
<dbReference type="Pfam" id="PF01882">
    <property type="entry name" value="DUF58"/>
    <property type="match status" value="1"/>
</dbReference>
<dbReference type="PANTHER" id="PTHR33608:SF12">
    <property type="entry name" value="DUF58 DOMAIN-CONTAINING PROTEIN"/>
    <property type="match status" value="1"/>
</dbReference>
<organism evidence="2">
    <name type="scientific">hydrothermal vent metagenome</name>
    <dbReference type="NCBI Taxonomy" id="652676"/>
    <lineage>
        <taxon>unclassified sequences</taxon>
        <taxon>metagenomes</taxon>
        <taxon>ecological metagenomes</taxon>
    </lineage>
</organism>
<dbReference type="AlphaFoldDB" id="A0A3B0ZYG8"/>
<sequence>MKHDVINELNDDIVEVQQQNLIRLSQSAKQLPLKVGKIRSQWSGGYLSPFKGRGMEFDEVRPYQVGDEIRNLDWRVMARTGKPYTKMFREERERSVLLFVDLNVPMFFATQKAFKSVIASYAASLLAWSANFHGDRVGGLIFSEQQHIELRPKRGKKAVIQYIQQLAEHRAWADWSNNTDTIADDSNSTEQALFRLQHVTNPGSLIFMISDFRGLTEQAEQTVAQLAKHNDIVLLFIYDPIESELPPKGMYRVSNQDSSAFTLDTNNAKFRVQFHENFMSRKAHLVKLCQRYGMYFLPLCTQANILATLQTGLGVRRR</sequence>
<proteinExistence type="predicted"/>
<dbReference type="PANTHER" id="PTHR33608">
    <property type="entry name" value="BLL2464 PROTEIN"/>
    <property type="match status" value="1"/>
</dbReference>
<accession>A0A3B0ZYG8</accession>
<protein>
    <recommendedName>
        <fullName evidence="1">DUF58 domain-containing protein</fullName>
    </recommendedName>
</protein>
<evidence type="ECO:0000313" key="2">
    <source>
        <dbReference type="EMBL" id="VAW98598.1"/>
    </source>
</evidence>
<dbReference type="EMBL" id="UOFS01000038">
    <property type="protein sequence ID" value="VAW98598.1"/>
    <property type="molecule type" value="Genomic_DNA"/>
</dbReference>